<dbReference type="GO" id="GO:0005829">
    <property type="term" value="C:cytosol"/>
    <property type="evidence" value="ECO:0007669"/>
    <property type="project" value="UniProtKB-ARBA"/>
</dbReference>
<evidence type="ECO:0000313" key="8">
    <source>
        <dbReference type="EMBL" id="SDL98470.1"/>
    </source>
</evidence>
<evidence type="ECO:0000256" key="4">
    <source>
        <dbReference type="PROSITE-ProRule" id="PRU00182"/>
    </source>
</evidence>
<dbReference type="STRING" id="321763.SAMN04488692_11328"/>
<organism evidence="8 9">
    <name type="scientific">Halarsenatibacter silvermanii</name>
    <dbReference type="NCBI Taxonomy" id="321763"/>
    <lineage>
        <taxon>Bacteria</taxon>
        <taxon>Bacillati</taxon>
        <taxon>Bacillota</taxon>
        <taxon>Clostridia</taxon>
        <taxon>Halanaerobiales</taxon>
        <taxon>Halarsenatibacteraceae</taxon>
        <taxon>Halarsenatibacter</taxon>
    </lineage>
</organism>
<dbReference type="AlphaFoldDB" id="A0A1G9PI66"/>
<dbReference type="SMART" id="SM00363">
    <property type="entry name" value="S4"/>
    <property type="match status" value="1"/>
</dbReference>
<dbReference type="FunFam" id="3.30.70.1560:FF:000001">
    <property type="entry name" value="Pseudouridine synthase"/>
    <property type="match status" value="1"/>
</dbReference>
<evidence type="ECO:0000256" key="6">
    <source>
        <dbReference type="SAM" id="Coils"/>
    </source>
</evidence>
<dbReference type="InterPro" id="IPR020103">
    <property type="entry name" value="PsdUridine_synth_cat_dom_sf"/>
</dbReference>
<protein>
    <recommendedName>
        <fullName evidence="5">Pseudouridine synthase</fullName>
        <ecNumber evidence="5">5.4.99.-</ecNumber>
    </recommendedName>
</protein>
<dbReference type="InterPro" id="IPR000748">
    <property type="entry name" value="PsdUridine_synth_RsuA/RluB/E/F"/>
</dbReference>
<dbReference type="CDD" id="cd02870">
    <property type="entry name" value="PseudoU_synth_RsuA_like"/>
    <property type="match status" value="1"/>
</dbReference>
<dbReference type="PANTHER" id="PTHR47683:SF2">
    <property type="entry name" value="RNA-BINDING S4 DOMAIN-CONTAINING PROTEIN"/>
    <property type="match status" value="1"/>
</dbReference>
<dbReference type="FunFam" id="3.10.290.10:FF:000003">
    <property type="entry name" value="Pseudouridine synthase"/>
    <property type="match status" value="1"/>
</dbReference>
<evidence type="ECO:0000256" key="5">
    <source>
        <dbReference type="RuleBase" id="RU003887"/>
    </source>
</evidence>
<dbReference type="Pfam" id="PF01479">
    <property type="entry name" value="S4"/>
    <property type="match status" value="1"/>
</dbReference>
<dbReference type="SUPFAM" id="SSF55174">
    <property type="entry name" value="Alpha-L RNA-binding motif"/>
    <property type="match status" value="1"/>
</dbReference>
<keyword evidence="6" id="KW-0175">Coiled coil</keyword>
<dbReference type="InterPro" id="IPR050343">
    <property type="entry name" value="RsuA_PseudoU_synthase"/>
</dbReference>
<keyword evidence="2 4" id="KW-0694">RNA-binding</keyword>
<dbReference type="PROSITE" id="PS01149">
    <property type="entry name" value="PSI_RSU"/>
    <property type="match status" value="1"/>
</dbReference>
<sequence>MKMRLQKFMARSGVASRRRSEEIIAAGRVEVNGETVTEMGVKIDPTTDTVRVDGEKLSREELKYIKLNKPTGVISSADDPRGRKTVVDYVDHLPQRLYPVGRLDYDSRGLILLTNDGDLTHILTHPSFTVTKVYRVEIAGILTSESLTRLETGIELEDGPTAPARLSQVKYKGGSTVFKLALHEGRNRQIRRMCKAVGHEVQDLVRLRIGPLALKDLAGGSWRELSAEEINELNNLKKEKLAEAERDKNSQEDEL</sequence>
<dbReference type="CDD" id="cd00165">
    <property type="entry name" value="S4"/>
    <property type="match status" value="1"/>
</dbReference>
<dbReference type="InterPro" id="IPR002942">
    <property type="entry name" value="S4_RNA-bd"/>
</dbReference>
<dbReference type="Gene3D" id="3.10.290.10">
    <property type="entry name" value="RNA-binding S4 domain"/>
    <property type="match status" value="1"/>
</dbReference>
<proteinExistence type="inferred from homology"/>
<dbReference type="NCBIfam" id="TIGR00093">
    <property type="entry name" value="pseudouridine synthase"/>
    <property type="match status" value="1"/>
</dbReference>
<accession>A0A1G9PI66</accession>
<dbReference type="InterPro" id="IPR006145">
    <property type="entry name" value="PsdUridine_synth_RsuA/RluA"/>
</dbReference>
<dbReference type="SUPFAM" id="SSF55120">
    <property type="entry name" value="Pseudouridine synthase"/>
    <property type="match status" value="1"/>
</dbReference>
<name>A0A1G9PI66_9FIRM</name>
<evidence type="ECO:0000313" key="9">
    <source>
        <dbReference type="Proteomes" id="UP000199476"/>
    </source>
</evidence>
<keyword evidence="9" id="KW-1185">Reference proteome</keyword>
<evidence type="ECO:0000256" key="2">
    <source>
        <dbReference type="ARBA" id="ARBA00022884"/>
    </source>
</evidence>
<keyword evidence="3 5" id="KW-0413">Isomerase</keyword>
<dbReference type="GO" id="GO:0000455">
    <property type="term" value="P:enzyme-directed rRNA pseudouridine synthesis"/>
    <property type="evidence" value="ECO:0007669"/>
    <property type="project" value="UniProtKB-ARBA"/>
</dbReference>
<dbReference type="Proteomes" id="UP000199476">
    <property type="component" value="Unassembled WGS sequence"/>
</dbReference>
<comment type="similarity">
    <text evidence="1 5">Belongs to the pseudouridine synthase RsuA family.</text>
</comment>
<dbReference type="PROSITE" id="PS50889">
    <property type="entry name" value="S4"/>
    <property type="match status" value="1"/>
</dbReference>
<dbReference type="InterPro" id="IPR020094">
    <property type="entry name" value="TruA/RsuA/RluB/E/F_N"/>
</dbReference>
<dbReference type="InterPro" id="IPR036986">
    <property type="entry name" value="S4_RNA-bd_sf"/>
</dbReference>
<dbReference type="Gene3D" id="3.30.70.580">
    <property type="entry name" value="Pseudouridine synthase I, catalytic domain, N-terminal subdomain"/>
    <property type="match status" value="1"/>
</dbReference>
<dbReference type="InterPro" id="IPR042092">
    <property type="entry name" value="PsdUridine_s_RsuA/RluB/E/F_cat"/>
</dbReference>
<evidence type="ECO:0000259" key="7">
    <source>
        <dbReference type="SMART" id="SM00363"/>
    </source>
</evidence>
<feature type="coiled-coil region" evidence="6">
    <location>
        <begin position="223"/>
        <end position="254"/>
    </location>
</feature>
<dbReference type="GO" id="GO:0003723">
    <property type="term" value="F:RNA binding"/>
    <property type="evidence" value="ECO:0007669"/>
    <property type="project" value="UniProtKB-KW"/>
</dbReference>
<evidence type="ECO:0000256" key="1">
    <source>
        <dbReference type="ARBA" id="ARBA00008348"/>
    </source>
</evidence>
<dbReference type="PANTHER" id="PTHR47683">
    <property type="entry name" value="PSEUDOURIDINE SYNTHASE FAMILY PROTEIN-RELATED"/>
    <property type="match status" value="1"/>
</dbReference>
<dbReference type="Gene3D" id="3.30.70.1560">
    <property type="entry name" value="Alpha-L RNA-binding motif"/>
    <property type="match status" value="1"/>
</dbReference>
<dbReference type="GO" id="GO:0120159">
    <property type="term" value="F:rRNA pseudouridine synthase activity"/>
    <property type="evidence" value="ECO:0007669"/>
    <property type="project" value="UniProtKB-ARBA"/>
</dbReference>
<gene>
    <name evidence="8" type="ORF">SAMN04488692_11328</name>
</gene>
<reference evidence="8 9" key="1">
    <citation type="submission" date="2016-10" db="EMBL/GenBank/DDBJ databases">
        <authorList>
            <person name="de Groot N.N."/>
        </authorList>
    </citation>
    <scope>NUCLEOTIDE SEQUENCE [LARGE SCALE GENOMIC DNA]</scope>
    <source>
        <strain evidence="8 9">SLAS-1</strain>
    </source>
</reference>
<dbReference type="EC" id="5.4.99.-" evidence="5"/>
<dbReference type="EMBL" id="FNGO01000013">
    <property type="protein sequence ID" value="SDL98470.1"/>
    <property type="molecule type" value="Genomic_DNA"/>
</dbReference>
<dbReference type="Pfam" id="PF00849">
    <property type="entry name" value="PseudoU_synth_2"/>
    <property type="match status" value="1"/>
</dbReference>
<dbReference type="InterPro" id="IPR018496">
    <property type="entry name" value="PsdUridine_synth_RsuA/RluB_CS"/>
</dbReference>
<feature type="domain" description="RNA-binding S4" evidence="7">
    <location>
        <begin position="3"/>
        <end position="66"/>
    </location>
</feature>
<evidence type="ECO:0000256" key="3">
    <source>
        <dbReference type="ARBA" id="ARBA00023235"/>
    </source>
</evidence>